<dbReference type="HOGENOM" id="CLU_029307_12_2_1"/>
<evidence type="ECO:0000313" key="2">
    <source>
        <dbReference type="EnsemblPlants" id="PGSC0003DMT400093145"/>
    </source>
</evidence>
<dbReference type="EnsemblPlants" id="PGSC0003DMT400093145">
    <property type="protein sequence ID" value="PGSC0003DMT400093145"/>
    <property type="gene ID" value="PGSC0003DMG400042716"/>
</dbReference>
<evidence type="ECO:0000256" key="1">
    <source>
        <dbReference type="SAM" id="MobiDB-lite"/>
    </source>
</evidence>
<feature type="region of interest" description="Disordered" evidence="1">
    <location>
        <begin position="189"/>
        <end position="214"/>
    </location>
</feature>
<dbReference type="eggNOG" id="ENOG502SPYA">
    <property type="taxonomic scope" value="Eukaryota"/>
</dbReference>
<sequence length="466" mass="51884">MLLDCFYRGLGPKNIGMADQFSPGGLIRQPYAIVAQLLDFMTKTNKEKEKDHNLAKMLTQLDLLAKKIMEFEVLYKKKDRYIPPHERRMPKNYEGWRSKSSVGDSPKRSASPTLFAVWTPKLTGDLVKLGEASLSSLNDVGDSSDGPTYHRLVILLDIFQDSPFGEPDLVRQSDSICLDQKWQDKTCCPVGRVKGKGKAPAPESPKVSSDSKGVYATHLTNSESEGEHQDPQAVIFEPEDDQLLLARRAKMWSNKMHDPSRIRSMNRLKAEVLRTIIKEKRLSTDGVIDRYTEIWRTLRSHKFQIFTRPHGPYIPNWVWEFYTAYGSLVLQGKRKAATFKPDEAEKKKAAQVDSSLVVDIETLLAEAVLPTLTPGPSGISSDAPSMTMSSSSAPLPPSSAASATSFKPPLTQDAILWMGHLAHSVDRRASRLEATVLGMIERALTAVVAPFSVSIDDIATKIRVCE</sequence>
<organism evidence="2 3">
    <name type="scientific">Solanum tuberosum</name>
    <name type="common">Potato</name>
    <dbReference type="NCBI Taxonomy" id="4113"/>
    <lineage>
        <taxon>Eukaryota</taxon>
        <taxon>Viridiplantae</taxon>
        <taxon>Streptophyta</taxon>
        <taxon>Embryophyta</taxon>
        <taxon>Tracheophyta</taxon>
        <taxon>Spermatophyta</taxon>
        <taxon>Magnoliopsida</taxon>
        <taxon>eudicotyledons</taxon>
        <taxon>Gunneridae</taxon>
        <taxon>Pentapetalae</taxon>
        <taxon>asterids</taxon>
        <taxon>lamiids</taxon>
        <taxon>Solanales</taxon>
        <taxon>Solanaceae</taxon>
        <taxon>Solanoideae</taxon>
        <taxon>Solaneae</taxon>
        <taxon>Solanum</taxon>
    </lineage>
</organism>
<reference evidence="2" key="2">
    <citation type="submission" date="2015-06" db="UniProtKB">
        <authorList>
            <consortium name="EnsemblPlants"/>
        </authorList>
    </citation>
    <scope>IDENTIFICATION</scope>
    <source>
        <strain evidence="2">DM1-3 516 R44</strain>
    </source>
</reference>
<feature type="region of interest" description="Disordered" evidence="1">
    <location>
        <begin position="375"/>
        <end position="405"/>
    </location>
</feature>
<accession>M1DRC3</accession>
<dbReference type="PANTHER" id="PTHR33180:SF31">
    <property type="entry name" value="POLYPROTEIN PROTEIN"/>
    <property type="match status" value="1"/>
</dbReference>
<reference evidence="3" key="1">
    <citation type="journal article" date="2011" name="Nature">
        <title>Genome sequence and analysis of the tuber crop potato.</title>
        <authorList>
            <consortium name="The Potato Genome Sequencing Consortium"/>
        </authorList>
    </citation>
    <scope>NUCLEOTIDE SEQUENCE [LARGE SCALE GENOMIC DNA]</scope>
    <source>
        <strain evidence="3">cv. DM1-3 516 R44</strain>
    </source>
</reference>
<dbReference type="AlphaFoldDB" id="M1DRC3"/>
<name>M1DRC3_SOLTU</name>
<dbReference type="Gramene" id="PGSC0003DMT400093145">
    <property type="protein sequence ID" value="PGSC0003DMT400093145"/>
    <property type="gene ID" value="PGSC0003DMG400042716"/>
</dbReference>
<evidence type="ECO:0000313" key="3">
    <source>
        <dbReference type="Proteomes" id="UP000011115"/>
    </source>
</evidence>
<dbReference type="Proteomes" id="UP000011115">
    <property type="component" value="Unassembled WGS sequence"/>
</dbReference>
<dbReference type="PaxDb" id="4113-PGSC0003DMT400093145"/>
<dbReference type="PANTHER" id="PTHR33180">
    <property type="entry name" value="PHOTOSYSTEM II CP43 REACTION CENTER PROTEIN"/>
    <property type="match status" value="1"/>
</dbReference>
<feature type="compositionally biased region" description="Low complexity" evidence="1">
    <location>
        <begin position="380"/>
        <end position="405"/>
    </location>
</feature>
<keyword evidence="3" id="KW-1185">Reference proteome</keyword>
<protein>
    <submittedName>
        <fullName evidence="2">Uncharacterized protein</fullName>
    </submittedName>
</protein>
<dbReference type="InParanoid" id="M1DRC3"/>
<proteinExistence type="predicted"/>